<gene>
    <name evidence="2" type="primary">fabZ_17</name>
    <name evidence="2" type="ORF">SDC9_104567</name>
</gene>
<evidence type="ECO:0000256" key="1">
    <source>
        <dbReference type="ARBA" id="ARBA00023239"/>
    </source>
</evidence>
<dbReference type="SUPFAM" id="SSF54637">
    <property type="entry name" value="Thioesterase/thiol ester dehydrase-isomerase"/>
    <property type="match status" value="1"/>
</dbReference>
<name>A0A645B7S7_9ZZZZ</name>
<dbReference type="InterPro" id="IPR013114">
    <property type="entry name" value="FabA_FabZ"/>
</dbReference>
<comment type="caution">
    <text evidence="2">The sequence shown here is derived from an EMBL/GenBank/DDBJ whole genome shotgun (WGS) entry which is preliminary data.</text>
</comment>
<dbReference type="PANTHER" id="PTHR30272:SF1">
    <property type="entry name" value="3-HYDROXYACYL-[ACYL-CARRIER-PROTEIN] DEHYDRATASE"/>
    <property type="match status" value="1"/>
</dbReference>
<dbReference type="AlphaFoldDB" id="A0A645B7S7"/>
<dbReference type="CDD" id="cd01288">
    <property type="entry name" value="FabZ"/>
    <property type="match status" value="1"/>
</dbReference>
<dbReference type="EMBL" id="VSSQ01016423">
    <property type="protein sequence ID" value="MPM57744.1"/>
    <property type="molecule type" value="Genomic_DNA"/>
</dbReference>
<evidence type="ECO:0000313" key="2">
    <source>
        <dbReference type="EMBL" id="MPM57744.1"/>
    </source>
</evidence>
<accession>A0A645B7S7</accession>
<dbReference type="Pfam" id="PF07977">
    <property type="entry name" value="FabA"/>
    <property type="match status" value="1"/>
</dbReference>
<protein>
    <submittedName>
        <fullName evidence="2">3-hydroxyacyl-[acyl-carrier-protein] dehydratase FabZ</fullName>
        <ecNumber evidence="2">4.2.1.59</ecNumber>
    </submittedName>
</protein>
<dbReference type="GO" id="GO:0019171">
    <property type="term" value="F:(3R)-hydroxyacyl-[acyl-carrier-protein] dehydratase activity"/>
    <property type="evidence" value="ECO:0007669"/>
    <property type="project" value="UniProtKB-EC"/>
</dbReference>
<dbReference type="EC" id="4.2.1.59" evidence="2"/>
<organism evidence="2">
    <name type="scientific">bioreactor metagenome</name>
    <dbReference type="NCBI Taxonomy" id="1076179"/>
    <lineage>
        <taxon>unclassified sequences</taxon>
        <taxon>metagenomes</taxon>
        <taxon>ecological metagenomes</taxon>
    </lineage>
</organism>
<reference evidence="2" key="1">
    <citation type="submission" date="2019-08" db="EMBL/GenBank/DDBJ databases">
        <authorList>
            <person name="Kucharzyk K."/>
            <person name="Murdoch R.W."/>
            <person name="Higgins S."/>
            <person name="Loffler F."/>
        </authorList>
    </citation>
    <scope>NUCLEOTIDE SEQUENCE</scope>
</reference>
<dbReference type="InterPro" id="IPR029069">
    <property type="entry name" value="HotDog_dom_sf"/>
</dbReference>
<dbReference type="PANTHER" id="PTHR30272">
    <property type="entry name" value="3-HYDROXYACYL-[ACYL-CARRIER-PROTEIN] DEHYDRATASE"/>
    <property type="match status" value="1"/>
</dbReference>
<proteinExistence type="predicted"/>
<dbReference type="Gene3D" id="3.10.129.10">
    <property type="entry name" value="Hotdog Thioesterase"/>
    <property type="match status" value="1"/>
</dbReference>
<dbReference type="NCBIfam" id="NF000582">
    <property type="entry name" value="PRK00006.1"/>
    <property type="match status" value="1"/>
</dbReference>
<keyword evidence="1 2" id="KW-0456">Lyase</keyword>
<sequence length="149" mass="16181">MESFGIERIKQILPHREPFLMLDRVEELVPGVSARGVKAISGNEWYFQGHFERTKVMPGVLIVEALAQAGGIAILTLGEMRGKLAFLGKLTNARFYAPVVPGDLLELEARIDAINGLVGMGSGVASVRGRKVASCEFVFAIKDEEPAAR</sequence>